<gene>
    <name evidence="1" type="ORF">GOBAR_AA25317</name>
</gene>
<sequence length="160" mass="16880">MISYLDLLQRGVAGLGKSARGGGHARGLPLFRSGENDLGLASCVRHVTDSRYCDGRGCAAAQHERGRLRKGTGGGVVCDGGVKREGEKEKGRGARRGWVRDEKGFGGVRFEEGATRVEGEGGSVGSDWWGCSNEGGGRKGIGGEGVVEWEGLQRYEVELG</sequence>
<name>A0A2P5WW80_GOSBA</name>
<proteinExistence type="predicted"/>
<dbReference type="EMBL" id="KZ666305">
    <property type="protein sequence ID" value="PPR95352.1"/>
    <property type="molecule type" value="Genomic_DNA"/>
</dbReference>
<dbReference type="Proteomes" id="UP000239757">
    <property type="component" value="Unassembled WGS sequence"/>
</dbReference>
<accession>A0A2P5WW80</accession>
<dbReference type="AlphaFoldDB" id="A0A2P5WW80"/>
<protein>
    <submittedName>
        <fullName evidence="1">Uncharacterized protein</fullName>
    </submittedName>
</protein>
<evidence type="ECO:0000313" key="1">
    <source>
        <dbReference type="EMBL" id="PPR95352.1"/>
    </source>
</evidence>
<organism evidence="1 2">
    <name type="scientific">Gossypium barbadense</name>
    <name type="common">Sea Island cotton</name>
    <name type="synonym">Hibiscus barbadensis</name>
    <dbReference type="NCBI Taxonomy" id="3634"/>
    <lineage>
        <taxon>Eukaryota</taxon>
        <taxon>Viridiplantae</taxon>
        <taxon>Streptophyta</taxon>
        <taxon>Embryophyta</taxon>
        <taxon>Tracheophyta</taxon>
        <taxon>Spermatophyta</taxon>
        <taxon>Magnoliopsida</taxon>
        <taxon>eudicotyledons</taxon>
        <taxon>Gunneridae</taxon>
        <taxon>Pentapetalae</taxon>
        <taxon>rosids</taxon>
        <taxon>malvids</taxon>
        <taxon>Malvales</taxon>
        <taxon>Malvaceae</taxon>
        <taxon>Malvoideae</taxon>
        <taxon>Gossypium</taxon>
    </lineage>
</organism>
<reference evidence="1 2" key="1">
    <citation type="submission" date="2015-01" db="EMBL/GenBank/DDBJ databases">
        <title>Genome of allotetraploid Gossypium barbadense reveals genomic plasticity and fiber elongation in cotton evolution.</title>
        <authorList>
            <person name="Chen X."/>
            <person name="Liu X."/>
            <person name="Zhao B."/>
            <person name="Zheng H."/>
            <person name="Hu Y."/>
            <person name="Lu G."/>
            <person name="Yang C."/>
            <person name="Chen J."/>
            <person name="Shan C."/>
            <person name="Zhang L."/>
            <person name="Zhou Y."/>
            <person name="Wang L."/>
            <person name="Guo W."/>
            <person name="Bai Y."/>
            <person name="Ruan J."/>
            <person name="Shangguan X."/>
            <person name="Mao Y."/>
            <person name="Jiang J."/>
            <person name="Zhu Y."/>
            <person name="Lei J."/>
            <person name="Kang H."/>
            <person name="Chen S."/>
            <person name="He X."/>
            <person name="Wang R."/>
            <person name="Wang Y."/>
            <person name="Chen J."/>
            <person name="Wang L."/>
            <person name="Yu S."/>
            <person name="Wang B."/>
            <person name="Wei J."/>
            <person name="Song S."/>
            <person name="Lu X."/>
            <person name="Gao Z."/>
            <person name="Gu W."/>
            <person name="Deng X."/>
            <person name="Ma D."/>
            <person name="Wang S."/>
            <person name="Liang W."/>
            <person name="Fang L."/>
            <person name="Cai C."/>
            <person name="Zhu X."/>
            <person name="Zhou B."/>
            <person name="Zhang Y."/>
            <person name="Chen Z."/>
            <person name="Xu S."/>
            <person name="Zhu R."/>
            <person name="Wang S."/>
            <person name="Zhang T."/>
            <person name="Zhao G."/>
        </authorList>
    </citation>
    <scope>NUCLEOTIDE SEQUENCE [LARGE SCALE GENOMIC DNA]</scope>
    <source>
        <strain evidence="2">cv. Xinhai21</strain>
        <tissue evidence="1">Leaf</tissue>
    </source>
</reference>
<evidence type="ECO:0000313" key="2">
    <source>
        <dbReference type="Proteomes" id="UP000239757"/>
    </source>
</evidence>